<comment type="caution">
    <text evidence="1">The sequence shown here is derived from an EMBL/GenBank/DDBJ whole genome shotgun (WGS) entry which is preliminary data.</text>
</comment>
<dbReference type="InterPro" id="IPR023214">
    <property type="entry name" value="HAD_sf"/>
</dbReference>
<dbReference type="SUPFAM" id="SSF56784">
    <property type="entry name" value="HAD-like"/>
    <property type="match status" value="1"/>
</dbReference>
<dbReference type="PANTHER" id="PTHR43611">
    <property type="entry name" value="ALPHA-D-GLUCOSE 1-PHOSPHATE PHOSPHATASE"/>
    <property type="match status" value="1"/>
</dbReference>
<dbReference type="NCBIfam" id="TIGR01509">
    <property type="entry name" value="HAD-SF-IA-v3"/>
    <property type="match status" value="1"/>
</dbReference>
<dbReference type="PANTHER" id="PTHR43611:SF3">
    <property type="entry name" value="FLAVIN MONONUCLEOTIDE HYDROLASE 1, CHLOROPLATIC"/>
    <property type="match status" value="1"/>
</dbReference>
<protein>
    <submittedName>
        <fullName evidence="1">HAD family hydrolase</fullName>
        <ecNumber evidence="1">3.1.3.-</ecNumber>
    </submittedName>
</protein>
<dbReference type="InterPro" id="IPR036412">
    <property type="entry name" value="HAD-like_sf"/>
</dbReference>
<dbReference type="GO" id="GO:0016787">
    <property type="term" value="F:hydrolase activity"/>
    <property type="evidence" value="ECO:0007669"/>
    <property type="project" value="UniProtKB-KW"/>
</dbReference>
<dbReference type="SFLD" id="SFLDS00003">
    <property type="entry name" value="Haloacid_Dehalogenase"/>
    <property type="match status" value="1"/>
</dbReference>
<dbReference type="InterPro" id="IPR006439">
    <property type="entry name" value="HAD-SF_hydro_IA"/>
</dbReference>
<dbReference type="RefSeq" id="WP_205120029.1">
    <property type="nucleotide sequence ID" value="NZ_JAFBCM010000001.1"/>
</dbReference>
<sequence>MANIFLGASLLGESGGVLPRVVVFDAMGVLYRHGNVVAGVLLPYLRSRGCVLSEAEIRAAYRSCTLGRISTWELWAALGVADSASDEDYCQRHELTPGAPKLLGRLRSSGVRLLALSNDAAAWSALLRARFGLDSYIDRWLISSDLGARKPDPATYQAAIAAAGTPASEIVLVDDRPTNLLAGHAEGLRPVLFHSEDTAANPAPDLDAPSAHGMAELYEVLAR</sequence>
<proteinExistence type="predicted"/>
<dbReference type="Gene3D" id="3.40.50.1000">
    <property type="entry name" value="HAD superfamily/HAD-like"/>
    <property type="match status" value="1"/>
</dbReference>
<gene>
    <name evidence="1" type="ORF">ACFOUW_04885</name>
</gene>
<evidence type="ECO:0000313" key="1">
    <source>
        <dbReference type="EMBL" id="MFC3760161.1"/>
    </source>
</evidence>
<reference evidence="2" key="1">
    <citation type="journal article" date="2019" name="Int. J. Syst. Evol. Microbiol.">
        <title>The Global Catalogue of Microorganisms (GCM) 10K type strain sequencing project: providing services to taxonomists for standard genome sequencing and annotation.</title>
        <authorList>
            <consortium name="The Broad Institute Genomics Platform"/>
            <consortium name="The Broad Institute Genome Sequencing Center for Infectious Disease"/>
            <person name="Wu L."/>
            <person name="Ma J."/>
        </authorList>
    </citation>
    <scope>NUCLEOTIDE SEQUENCE [LARGE SCALE GENOMIC DNA]</scope>
    <source>
        <strain evidence="2">CGMCC 4.7241</strain>
    </source>
</reference>
<keyword evidence="1" id="KW-0378">Hydrolase</keyword>
<name>A0ABV7Y6D1_9ACTN</name>
<dbReference type="PRINTS" id="PR00413">
    <property type="entry name" value="HADHALOGNASE"/>
</dbReference>
<dbReference type="Pfam" id="PF00702">
    <property type="entry name" value="Hydrolase"/>
    <property type="match status" value="1"/>
</dbReference>
<dbReference type="SFLD" id="SFLDG01129">
    <property type="entry name" value="C1.5:_HAD__Beta-PGM__Phosphata"/>
    <property type="match status" value="1"/>
</dbReference>
<evidence type="ECO:0000313" key="2">
    <source>
        <dbReference type="Proteomes" id="UP001595699"/>
    </source>
</evidence>
<keyword evidence="2" id="KW-1185">Reference proteome</keyword>
<dbReference type="EC" id="3.1.3.-" evidence="1"/>
<dbReference type="Proteomes" id="UP001595699">
    <property type="component" value="Unassembled WGS sequence"/>
</dbReference>
<accession>A0ABV7Y6D1</accession>
<organism evidence="1 2">
    <name type="scientific">Tenggerimyces flavus</name>
    <dbReference type="NCBI Taxonomy" id="1708749"/>
    <lineage>
        <taxon>Bacteria</taxon>
        <taxon>Bacillati</taxon>
        <taxon>Actinomycetota</taxon>
        <taxon>Actinomycetes</taxon>
        <taxon>Propionibacteriales</taxon>
        <taxon>Nocardioidaceae</taxon>
        <taxon>Tenggerimyces</taxon>
    </lineage>
</organism>
<dbReference type="EMBL" id="JBHRZH010000004">
    <property type="protein sequence ID" value="MFC3760161.1"/>
    <property type="molecule type" value="Genomic_DNA"/>
</dbReference>